<dbReference type="PROSITE" id="PS51195">
    <property type="entry name" value="Q_MOTIF"/>
    <property type="match status" value="1"/>
</dbReference>
<evidence type="ECO:0000259" key="14">
    <source>
        <dbReference type="PROSITE" id="PS51194"/>
    </source>
</evidence>
<dbReference type="InterPro" id="IPR011545">
    <property type="entry name" value="DEAD/DEAH_box_helicase_dom"/>
</dbReference>
<dbReference type="Proteomes" id="UP000003494">
    <property type="component" value="Unassembled WGS sequence"/>
</dbReference>
<dbReference type="SMART" id="SM00490">
    <property type="entry name" value="HELICc"/>
    <property type="match status" value="1"/>
</dbReference>
<feature type="domain" description="DEAD-box RNA helicase Q" evidence="15">
    <location>
        <begin position="62"/>
        <end position="90"/>
    </location>
</feature>
<evidence type="ECO:0000259" key="15">
    <source>
        <dbReference type="PROSITE" id="PS51195"/>
    </source>
</evidence>
<dbReference type="FunFam" id="3.40.50.300:FF:000108">
    <property type="entry name" value="ATP-dependent RNA helicase RhlE"/>
    <property type="match status" value="1"/>
</dbReference>
<sequence length="538" mass="59870">MIMQVYSREQETSRRNFCADTDSGGPGQCLFWDSKRLLWKGSSRDSQRDQEPDQGFRRGVNLKFSEFGLKKDLLSAIRKAGYEEPTPVQEESIPVILEGRDMIGCAQTGTGKTAAFALPVLHKLTLLKRPRVRALVLTPTRELAIQIFDNFKKYGRYLHLRTVCLYGGAKRGPQIGALRRGADILVATPGRLLDFMGQDLVDLSSVEILVLDEADRMLDMGFLPDVSRIVESTPSKRQTLMFSATMEKEVRQLADRMLKDPVQVQVTPENEAADTVEQKLIFSSREDKREIIASLLTDEAVESAIVFTRTKHGADKLSRELKRRGIESVAIHGDKTQGQRQDALNRFKSGKVRVMVATDVAARGLDIPKLSHVFNYDVPEEAGAYIHRIGRTGRAGESGIAITLCCEAELDALREVEELLEKPIPELQTQWSLPLERKARKGKGGRTRHGRSGYRSGGQKNAGKSGHKTGSRNRQGHADRRQKAGGASGSGRGRRRRDQGPRPMPNINNGRSERENISDESRGRGGYSGSYYGQGRGR</sequence>
<evidence type="ECO:0000256" key="4">
    <source>
        <dbReference type="ARBA" id="ARBA00022801"/>
    </source>
</evidence>
<evidence type="ECO:0000256" key="8">
    <source>
        <dbReference type="ARBA" id="ARBA00047984"/>
    </source>
</evidence>
<dbReference type="InterPro" id="IPR001650">
    <property type="entry name" value="Helicase_C-like"/>
</dbReference>
<evidence type="ECO:0000256" key="3">
    <source>
        <dbReference type="ARBA" id="ARBA00022741"/>
    </source>
</evidence>
<keyword evidence="17" id="KW-1185">Reference proteome</keyword>
<dbReference type="GO" id="GO:0005829">
    <property type="term" value="C:cytosol"/>
    <property type="evidence" value="ECO:0007669"/>
    <property type="project" value="TreeGrafter"/>
</dbReference>
<dbReference type="SMART" id="SM00487">
    <property type="entry name" value="DEXDc"/>
    <property type="match status" value="1"/>
</dbReference>
<dbReference type="Pfam" id="PF00270">
    <property type="entry name" value="DEAD"/>
    <property type="match status" value="1"/>
</dbReference>
<dbReference type="PROSITE" id="PS51192">
    <property type="entry name" value="HELICASE_ATP_BIND_1"/>
    <property type="match status" value="1"/>
</dbReference>
<dbReference type="InterPro" id="IPR014014">
    <property type="entry name" value="RNA_helicase_DEAD_Q_motif"/>
</dbReference>
<dbReference type="PANTHER" id="PTHR47959">
    <property type="entry name" value="ATP-DEPENDENT RNA HELICASE RHLE-RELATED"/>
    <property type="match status" value="1"/>
</dbReference>
<dbReference type="SUPFAM" id="SSF52540">
    <property type="entry name" value="P-loop containing nucleoside triphosphate hydrolases"/>
    <property type="match status" value="1"/>
</dbReference>
<dbReference type="CDD" id="cd18787">
    <property type="entry name" value="SF2_C_DEAD"/>
    <property type="match status" value="1"/>
</dbReference>
<dbReference type="AlphaFoldDB" id="C4G990"/>
<evidence type="ECO:0000313" key="16">
    <source>
        <dbReference type="EMBL" id="EEP29187.1"/>
    </source>
</evidence>
<keyword evidence="3 11" id="KW-0547">Nucleotide-binding</keyword>
<dbReference type="PROSITE" id="PS00039">
    <property type="entry name" value="DEAD_ATP_HELICASE"/>
    <property type="match status" value="1"/>
</dbReference>
<name>C4G990_9FIRM</name>
<feature type="domain" description="Helicase C-terminal" evidence="14">
    <location>
        <begin position="275"/>
        <end position="435"/>
    </location>
</feature>
<dbReference type="EMBL" id="ACIP02000001">
    <property type="protein sequence ID" value="EEP29187.1"/>
    <property type="molecule type" value="Genomic_DNA"/>
</dbReference>
<dbReference type="GO" id="GO:0003723">
    <property type="term" value="F:RNA binding"/>
    <property type="evidence" value="ECO:0007669"/>
    <property type="project" value="UniProtKB-ARBA"/>
</dbReference>
<proteinExistence type="inferred from homology"/>
<comment type="caution">
    <text evidence="16">The sequence shown here is derived from an EMBL/GenBank/DDBJ whole genome shotgun (WGS) entry which is preliminary data.</text>
</comment>
<keyword evidence="6 11" id="KW-0067">ATP-binding</keyword>
<feature type="domain" description="Helicase ATP-binding" evidence="13">
    <location>
        <begin position="93"/>
        <end position="264"/>
    </location>
</feature>
<dbReference type="PROSITE" id="PS51194">
    <property type="entry name" value="HELICASE_CTER"/>
    <property type="match status" value="1"/>
</dbReference>
<dbReference type="GO" id="GO:0003724">
    <property type="term" value="F:RNA helicase activity"/>
    <property type="evidence" value="ECO:0007669"/>
    <property type="project" value="UniProtKB-EC"/>
</dbReference>
<protein>
    <recommendedName>
        <fullName evidence="9">ATP-dependent RNA helicase CshA</fullName>
        <ecNumber evidence="1">3.6.4.13</ecNumber>
    </recommendedName>
</protein>
<evidence type="ECO:0000256" key="12">
    <source>
        <dbReference type="SAM" id="MobiDB-lite"/>
    </source>
</evidence>
<organism evidence="16 17">
    <name type="scientific">Shuttleworthella satelles DSM 14600</name>
    <dbReference type="NCBI Taxonomy" id="626523"/>
    <lineage>
        <taxon>Bacteria</taxon>
        <taxon>Bacillati</taxon>
        <taxon>Bacillota</taxon>
        <taxon>Clostridia</taxon>
        <taxon>Lachnospirales</taxon>
        <taxon>Lachnospiraceae</taxon>
        <taxon>Shuttleworthella</taxon>
    </lineage>
</organism>
<comment type="catalytic activity">
    <reaction evidence="8">
        <text>ATP + H2O = ADP + phosphate + H(+)</text>
        <dbReference type="Rhea" id="RHEA:13065"/>
        <dbReference type="ChEBI" id="CHEBI:15377"/>
        <dbReference type="ChEBI" id="CHEBI:15378"/>
        <dbReference type="ChEBI" id="CHEBI:30616"/>
        <dbReference type="ChEBI" id="CHEBI:43474"/>
        <dbReference type="ChEBI" id="CHEBI:456216"/>
        <dbReference type="EC" id="3.6.4.13"/>
    </reaction>
</comment>
<accession>C4G990</accession>
<dbReference type="HOGENOM" id="CLU_003041_28_3_9"/>
<feature type="compositionally biased region" description="Basic and acidic residues" evidence="12">
    <location>
        <begin position="511"/>
        <end position="523"/>
    </location>
</feature>
<dbReference type="eggNOG" id="COG0513">
    <property type="taxonomic scope" value="Bacteria"/>
</dbReference>
<feature type="compositionally biased region" description="Basic residues" evidence="12">
    <location>
        <begin position="438"/>
        <end position="452"/>
    </location>
</feature>
<dbReference type="GO" id="GO:0005524">
    <property type="term" value="F:ATP binding"/>
    <property type="evidence" value="ECO:0007669"/>
    <property type="project" value="UniProtKB-KW"/>
</dbReference>
<dbReference type="EC" id="3.6.4.13" evidence="1"/>
<dbReference type="Pfam" id="PF00271">
    <property type="entry name" value="Helicase_C"/>
    <property type="match status" value="1"/>
</dbReference>
<feature type="region of interest" description="Disordered" evidence="12">
    <location>
        <begin position="433"/>
        <end position="538"/>
    </location>
</feature>
<evidence type="ECO:0000256" key="7">
    <source>
        <dbReference type="ARBA" id="ARBA00038437"/>
    </source>
</evidence>
<gene>
    <name evidence="16" type="ORF">GCWU000342_00541</name>
</gene>
<evidence type="ECO:0000256" key="10">
    <source>
        <dbReference type="PROSITE-ProRule" id="PRU00552"/>
    </source>
</evidence>
<evidence type="ECO:0000256" key="2">
    <source>
        <dbReference type="ARBA" id="ARBA00022490"/>
    </source>
</evidence>
<evidence type="ECO:0000256" key="9">
    <source>
        <dbReference type="ARBA" id="ARBA00067932"/>
    </source>
</evidence>
<dbReference type="InterPro" id="IPR044742">
    <property type="entry name" value="DEAD/DEAH_RhlB"/>
</dbReference>
<keyword evidence="4 11" id="KW-0378">Hydrolase</keyword>
<dbReference type="InterPro" id="IPR050079">
    <property type="entry name" value="DEAD_box_RNA_helicase"/>
</dbReference>
<evidence type="ECO:0000256" key="11">
    <source>
        <dbReference type="RuleBase" id="RU000492"/>
    </source>
</evidence>
<feature type="compositionally biased region" description="Basic residues" evidence="12">
    <location>
        <begin position="465"/>
        <end position="475"/>
    </location>
</feature>
<dbReference type="InterPro" id="IPR014001">
    <property type="entry name" value="Helicase_ATP-bd"/>
</dbReference>
<evidence type="ECO:0000256" key="5">
    <source>
        <dbReference type="ARBA" id="ARBA00022806"/>
    </source>
</evidence>
<keyword evidence="5 11" id="KW-0347">Helicase</keyword>
<evidence type="ECO:0000259" key="13">
    <source>
        <dbReference type="PROSITE" id="PS51192"/>
    </source>
</evidence>
<evidence type="ECO:0000256" key="1">
    <source>
        <dbReference type="ARBA" id="ARBA00012552"/>
    </source>
</evidence>
<keyword evidence="2" id="KW-0963">Cytoplasm</keyword>
<reference evidence="16" key="1">
    <citation type="submission" date="2009-04" db="EMBL/GenBank/DDBJ databases">
        <authorList>
            <person name="Weinstock G."/>
            <person name="Sodergren E."/>
            <person name="Clifton S."/>
            <person name="Fulton L."/>
            <person name="Fulton B."/>
            <person name="Courtney L."/>
            <person name="Fronick C."/>
            <person name="Harrison M."/>
            <person name="Strong C."/>
            <person name="Farmer C."/>
            <person name="Delahaunty K."/>
            <person name="Markovic C."/>
            <person name="Hall O."/>
            <person name="Minx P."/>
            <person name="Tomlinson C."/>
            <person name="Mitreva M."/>
            <person name="Nelson J."/>
            <person name="Hou S."/>
            <person name="Wollam A."/>
            <person name="Pepin K.H."/>
            <person name="Johnson M."/>
            <person name="Bhonagiri V."/>
            <person name="Nash W.E."/>
            <person name="Warren W."/>
            <person name="Chinwalla A."/>
            <person name="Mardis E.R."/>
            <person name="Wilson R.K."/>
        </authorList>
    </citation>
    <scope>NUCLEOTIDE SEQUENCE [LARGE SCALE GENOMIC DNA]</scope>
    <source>
        <strain evidence="16">DSM 14600</strain>
    </source>
</reference>
<feature type="compositionally biased region" description="Gly residues" evidence="12">
    <location>
        <begin position="524"/>
        <end position="538"/>
    </location>
</feature>
<evidence type="ECO:0000313" key="17">
    <source>
        <dbReference type="Proteomes" id="UP000003494"/>
    </source>
</evidence>
<dbReference type="InterPro" id="IPR027417">
    <property type="entry name" value="P-loop_NTPase"/>
</dbReference>
<dbReference type="STRING" id="626523.GCWU000342_00541"/>
<dbReference type="InterPro" id="IPR000629">
    <property type="entry name" value="RNA-helicase_DEAD-box_CS"/>
</dbReference>
<dbReference type="GO" id="GO:0016787">
    <property type="term" value="F:hydrolase activity"/>
    <property type="evidence" value="ECO:0007669"/>
    <property type="project" value="UniProtKB-KW"/>
</dbReference>
<dbReference type="CDD" id="cd00268">
    <property type="entry name" value="DEADc"/>
    <property type="match status" value="1"/>
</dbReference>
<dbReference type="PANTHER" id="PTHR47959:SF13">
    <property type="entry name" value="ATP-DEPENDENT RNA HELICASE RHLE"/>
    <property type="match status" value="1"/>
</dbReference>
<comment type="similarity">
    <text evidence="7 11">Belongs to the DEAD box helicase family.</text>
</comment>
<evidence type="ECO:0000256" key="6">
    <source>
        <dbReference type="ARBA" id="ARBA00022840"/>
    </source>
</evidence>
<dbReference type="Gene3D" id="3.40.50.300">
    <property type="entry name" value="P-loop containing nucleotide triphosphate hydrolases"/>
    <property type="match status" value="2"/>
</dbReference>
<feature type="short sequence motif" description="Q motif" evidence="10">
    <location>
        <begin position="62"/>
        <end position="90"/>
    </location>
</feature>